<evidence type="ECO:0000256" key="1">
    <source>
        <dbReference type="ARBA" id="ARBA00000085"/>
    </source>
</evidence>
<dbReference type="Proteomes" id="UP000639396">
    <property type="component" value="Unassembled WGS sequence"/>
</dbReference>
<dbReference type="Gene3D" id="3.30.565.10">
    <property type="entry name" value="Histidine kinase-like ATPase, C-terminal domain"/>
    <property type="match status" value="1"/>
</dbReference>
<dbReference type="InterPro" id="IPR003661">
    <property type="entry name" value="HisK_dim/P_dom"/>
</dbReference>
<feature type="transmembrane region" description="Helical" evidence="10">
    <location>
        <begin position="282"/>
        <end position="306"/>
    </location>
</feature>
<keyword evidence="9" id="KW-0902">Two-component regulatory system</keyword>
<dbReference type="Pfam" id="PF00512">
    <property type="entry name" value="HisKA"/>
    <property type="match status" value="1"/>
</dbReference>
<evidence type="ECO:0000313" key="13">
    <source>
        <dbReference type="Proteomes" id="UP000639396"/>
    </source>
</evidence>
<dbReference type="GO" id="GO:0000156">
    <property type="term" value="F:phosphorelay response regulator activity"/>
    <property type="evidence" value="ECO:0007669"/>
    <property type="project" value="TreeGrafter"/>
</dbReference>
<dbReference type="CDD" id="cd00075">
    <property type="entry name" value="HATPase"/>
    <property type="match status" value="1"/>
</dbReference>
<evidence type="ECO:0000256" key="5">
    <source>
        <dbReference type="ARBA" id="ARBA00022679"/>
    </source>
</evidence>
<proteinExistence type="predicted"/>
<dbReference type="InterPro" id="IPR050351">
    <property type="entry name" value="BphY/WalK/GraS-like"/>
</dbReference>
<keyword evidence="13" id="KW-1185">Reference proteome</keyword>
<dbReference type="InterPro" id="IPR036097">
    <property type="entry name" value="HisK_dim/P_sf"/>
</dbReference>
<comment type="caution">
    <text evidence="12">The sequence shown here is derived from an EMBL/GenBank/DDBJ whole genome shotgun (WGS) entry which is preliminary data.</text>
</comment>
<dbReference type="SMART" id="SM00388">
    <property type="entry name" value="HisKA"/>
    <property type="match status" value="1"/>
</dbReference>
<dbReference type="GO" id="GO:0030295">
    <property type="term" value="F:protein kinase activator activity"/>
    <property type="evidence" value="ECO:0007669"/>
    <property type="project" value="TreeGrafter"/>
</dbReference>
<accession>A0A927GZ35</accession>
<name>A0A927GZ35_9BACL</name>
<dbReference type="GO" id="GO:0005524">
    <property type="term" value="F:ATP binding"/>
    <property type="evidence" value="ECO:0007669"/>
    <property type="project" value="UniProtKB-KW"/>
</dbReference>
<evidence type="ECO:0000256" key="9">
    <source>
        <dbReference type="ARBA" id="ARBA00023012"/>
    </source>
</evidence>
<evidence type="ECO:0000256" key="3">
    <source>
        <dbReference type="ARBA" id="ARBA00012438"/>
    </source>
</evidence>
<dbReference type="InterPro" id="IPR005467">
    <property type="entry name" value="His_kinase_dom"/>
</dbReference>
<dbReference type="PROSITE" id="PS50109">
    <property type="entry name" value="HIS_KIN"/>
    <property type="match status" value="1"/>
</dbReference>
<evidence type="ECO:0000256" key="8">
    <source>
        <dbReference type="ARBA" id="ARBA00022840"/>
    </source>
</evidence>
<gene>
    <name evidence="12" type="ORF">IDH45_03560</name>
</gene>
<organism evidence="12 13">
    <name type="scientific">Paenibacillus oceani</name>
    <dbReference type="NCBI Taxonomy" id="2772510"/>
    <lineage>
        <taxon>Bacteria</taxon>
        <taxon>Bacillati</taxon>
        <taxon>Bacillota</taxon>
        <taxon>Bacilli</taxon>
        <taxon>Bacillales</taxon>
        <taxon>Paenibacillaceae</taxon>
        <taxon>Paenibacillus</taxon>
    </lineage>
</organism>
<evidence type="ECO:0000256" key="6">
    <source>
        <dbReference type="ARBA" id="ARBA00022741"/>
    </source>
</evidence>
<evidence type="ECO:0000256" key="10">
    <source>
        <dbReference type="SAM" id="Phobius"/>
    </source>
</evidence>
<dbReference type="PANTHER" id="PTHR42878:SF7">
    <property type="entry name" value="SENSOR HISTIDINE KINASE GLRK"/>
    <property type="match status" value="1"/>
</dbReference>
<keyword evidence="10" id="KW-1133">Transmembrane helix</keyword>
<keyword evidence="7 12" id="KW-0418">Kinase</keyword>
<feature type="domain" description="Histidine kinase" evidence="11">
    <location>
        <begin position="388"/>
        <end position="607"/>
    </location>
</feature>
<dbReference type="SUPFAM" id="SSF55874">
    <property type="entry name" value="ATPase domain of HSP90 chaperone/DNA topoisomerase II/histidine kinase"/>
    <property type="match status" value="1"/>
</dbReference>
<protein>
    <recommendedName>
        <fullName evidence="3">histidine kinase</fullName>
        <ecNumber evidence="3">2.7.13.3</ecNumber>
    </recommendedName>
</protein>
<evidence type="ECO:0000256" key="2">
    <source>
        <dbReference type="ARBA" id="ARBA00004370"/>
    </source>
</evidence>
<dbReference type="SMART" id="SM00387">
    <property type="entry name" value="HATPase_c"/>
    <property type="match status" value="1"/>
</dbReference>
<evidence type="ECO:0000256" key="7">
    <source>
        <dbReference type="ARBA" id="ARBA00022777"/>
    </source>
</evidence>
<dbReference type="SUPFAM" id="SSF47384">
    <property type="entry name" value="Homodimeric domain of signal transducing histidine kinase"/>
    <property type="match status" value="1"/>
</dbReference>
<dbReference type="EC" id="2.7.13.3" evidence="3"/>
<dbReference type="CDD" id="cd00082">
    <property type="entry name" value="HisKA"/>
    <property type="match status" value="1"/>
</dbReference>
<dbReference type="PANTHER" id="PTHR42878">
    <property type="entry name" value="TWO-COMPONENT HISTIDINE KINASE"/>
    <property type="match status" value="1"/>
</dbReference>
<evidence type="ECO:0000313" key="12">
    <source>
        <dbReference type="EMBL" id="MBD2861064.1"/>
    </source>
</evidence>
<comment type="subcellular location">
    <subcellularLocation>
        <location evidence="2">Membrane</location>
    </subcellularLocation>
</comment>
<evidence type="ECO:0000259" key="11">
    <source>
        <dbReference type="PROSITE" id="PS50109"/>
    </source>
</evidence>
<comment type="catalytic activity">
    <reaction evidence="1">
        <text>ATP + protein L-histidine = ADP + protein N-phospho-L-histidine.</text>
        <dbReference type="EC" id="2.7.13.3"/>
    </reaction>
</comment>
<keyword evidence="10" id="KW-0812">Transmembrane</keyword>
<evidence type="ECO:0000256" key="4">
    <source>
        <dbReference type="ARBA" id="ARBA00022553"/>
    </source>
</evidence>
<sequence length="619" mass="69950">MSGSGKETGAGTLPVVRHSRQVRSKLIWHFVLRLVAAGMIAILLLFGVWLAVADRMMQEDLKGNFAEAGLPLLVDSVQLRDGREEYDPKLLEAVRRSGGWLQTLDERGTVTSSFYTPDDVPLHYDPGELTDYWMKNKPFRYSLYVWIEKKEGRTYTLLYGVKRTGERLLERLHTEAVYEEGRLKLAEPLLQELVRYRASVQLVNGEGGELASLNKREGIPDRYTVEELVLRSGYPNRYGLETASRYDEASGRTWIVTVPLGLPGDGDSGQSPAGDQTPHTTILLGGVFVFVTAVLVLLLALSIWYGRRFGTPMLHMMDWLHTLSQGVYREPEGRPGIPRSRKKSGKLRRKYRLYEDVLQSLDRLTHTLKDNETVKRKLEQTREEWIAGVSHDLKTPLSSIVGYAHMLETDAYEWTNEEVREFASTMKDKAAYMDRLINDLSLTYRLKSGALPMERELCDVSELVRRSVLLFVDDPRFAGTPVTFSGPDEPVLYHVDPKWFRRIVDNVLANALLHNPPDTEVRLSVCPLEPDGFTLDIEDRGRGMNKDTVDWLFERYYRGTNTEGAGNGTGLGMAIAKQLVLEHGGTIQVTSEVGRGTRVILTFGRQGRISGKGAREIEE</sequence>
<keyword evidence="6" id="KW-0547">Nucleotide-binding</keyword>
<dbReference type="Pfam" id="PF02518">
    <property type="entry name" value="HATPase_c"/>
    <property type="match status" value="1"/>
</dbReference>
<keyword evidence="4" id="KW-0597">Phosphoprotein</keyword>
<dbReference type="InterPro" id="IPR004358">
    <property type="entry name" value="Sig_transdc_His_kin-like_C"/>
</dbReference>
<dbReference type="FunFam" id="1.10.287.130:FF:000082">
    <property type="entry name" value="Sensor histidine kinase YvrG"/>
    <property type="match status" value="1"/>
</dbReference>
<dbReference type="GO" id="GO:0007234">
    <property type="term" value="P:osmosensory signaling via phosphorelay pathway"/>
    <property type="evidence" value="ECO:0007669"/>
    <property type="project" value="TreeGrafter"/>
</dbReference>
<dbReference type="AlphaFoldDB" id="A0A927GZ35"/>
<reference evidence="12" key="1">
    <citation type="submission" date="2020-09" db="EMBL/GenBank/DDBJ databases">
        <title>A novel bacterium of genus Paenibacillus, isolated from South China Sea.</title>
        <authorList>
            <person name="Huang H."/>
            <person name="Mo K."/>
            <person name="Hu Y."/>
        </authorList>
    </citation>
    <scope>NUCLEOTIDE SEQUENCE</scope>
    <source>
        <strain evidence="12">IB182363</strain>
    </source>
</reference>
<dbReference type="Gene3D" id="1.10.287.130">
    <property type="match status" value="1"/>
</dbReference>
<keyword evidence="5" id="KW-0808">Transferase</keyword>
<dbReference type="InterPro" id="IPR003594">
    <property type="entry name" value="HATPase_dom"/>
</dbReference>
<dbReference type="RefSeq" id="WP_190924704.1">
    <property type="nucleotide sequence ID" value="NZ_JACXJA010000003.1"/>
</dbReference>
<keyword evidence="10" id="KW-0472">Membrane</keyword>
<dbReference type="EMBL" id="JACXJA010000003">
    <property type="protein sequence ID" value="MBD2861064.1"/>
    <property type="molecule type" value="Genomic_DNA"/>
</dbReference>
<dbReference type="PRINTS" id="PR00344">
    <property type="entry name" value="BCTRLSENSOR"/>
</dbReference>
<keyword evidence="8" id="KW-0067">ATP-binding</keyword>
<dbReference type="InterPro" id="IPR036890">
    <property type="entry name" value="HATPase_C_sf"/>
</dbReference>
<feature type="transmembrane region" description="Helical" evidence="10">
    <location>
        <begin position="30"/>
        <end position="52"/>
    </location>
</feature>
<dbReference type="GO" id="GO:0000155">
    <property type="term" value="F:phosphorelay sensor kinase activity"/>
    <property type="evidence" value="ECO:0007669"/>
    <property type="project" value="InterPro"/>
</dbReference>